<evidence type="ECO:0000313" key="2">
    <source>
        <dbReference type="EMBL" id="KAG2893191.1"/>
    </source>
</evidence>
<feature type="signal peptide" evidence="1">
    <location>
        <begin position="1"/>
        <end position="22"/>
    </location>
</feature>
<accession>A0A8T1B3G3</accession>
<evidence type="ECO:0000313" key="3">
    <source>
        <dbReference type="EMBL" id="KAG2905817.1"/>
    </source>
</evidence>
<dbReference type="Proteomes" id="UP000760860">
    <property type="component" value="Unassembled WGS sequence"/>
</dbReference>
<gene>
    <name evidence="2" type="ORF">PC115_g18557</name>
    <name evidence="3" type="ORF">PC117_g20663</name>
    <name evidence="4" type="ORF">PC129_g19665</name>
</gene>
<evidence type="ECO:0000256" key="1">
    <source>
        <dbReference type="SAM" id="SignalP"/>
    </source>
</evidence>
<proteinExistence type="predicted"/>
<dbReference type="AlphaFoldDB" id="A0A8T1B3G3"/>
<dbReference type="Proteomes" id="UP000774804">
    <property type="component" value="Unassembled WGS sequence"/>
</dbReference>
<comment type="caution">
    <text evidence="2">The sequence shown here is derived from an EMBL/GenBank/DDBJ whole genome shotgun (WGS) entry which is preliminary data.</text>
</comment>
<evidence type="ECO:0008006" key="6">
    <source>
        <dbReference type="Google" id="ProtNLM"/>
    </source>
</evidence>
<organism evidence="2 5">
    <name type="scientific">Phytophthora cactorum</name>
    <dbReference type="NCBI Taxonomy" id="29920"/>
    <lineage>
        <taxon>Eukaryota</taxon>
        <taxon>Sar</taxon>
        <taxon>Stramenopiles</taxon>
        <taxon>Oomycota</taxon>
        <taxon>Peronosporomycetes</taxon>
        <taxon>Peronosporales</taxon>
        <taxon>Peronosporaceae</taxon>
        <taxon>Phytophthora</taxon>
    </lineage>
</organism>
<sequence length="104" mass="11597">MSRLMLCLRLVTIFPLHTHSRALASQQAWELHTTKRYRILCSTSAQSVHAIVWLLSMSKDFRLCSTVSAAAASTLTVFPSQETRFGMDARVDLGLSKFGRPVAN</sequence>
<feature type="chain" id="PRO_5036435333" description="Secreted protein" evidence="1">
    <location>
        <begin position="23"/>
        <end position="104"/>
    </location>
</feature>
<dbReference type="EMBL" id="RCMV01001291">
    <property type="protein sequence ID" value="KAG3209321.1"/>
    <property type="molecule type" value="Genomic_DNA"/>
</dbReference>
<evidence type="ECO:0000313" key="5">
    <source>
        <dbReference type="Proteomes" id="UP000774804"/>
    </source>
</evidence>
<dbReference type="Proteomes" id="UP000736787">
    <property type="component" value="Unassembled WGS sequence"/>
</dbReference>
<keyword evidence="1" id="KW-0732">Signal</keyword>
<name>A0A8T1B3G3_9STRA</name>
<evidence type="ECO:0000313" key="4">
    <source>
        <dbReference type="EMBL" id="KAG3209321.1"/>
    </source>
</evidence>
<dbReference type="EMBL" id="RCMI01000969">
    <property type="protein sequence ID" value="KAG2893191.1"/>
    <property type="molecule type" value="Genomic_DNA"/>
</dbReference>
<dbReference type="EMBL" id="RCMK01000979">
    <property type="protein sequence ID" value="KAG2905817.1"/>
    <property type="molecule type" value="Genomic_DNA"/>
</dbReference>
<protein>
    <recommendedName>
        <fullName evidence="6">Secreted protein</fullName>
    </recommendedName>
</protein>
<reference evidence="2" key="1">
    <citation type="submission" date="2018-10" db="EMBL/GenBank/DDBJ databases">
        <title>Effector identification in a new, highly contiguous assembly of the strawberry crown rot pathogen Phytophthora cactorum.</title>
        <authorList>
            <person name="Armitage A.D."/>
            <person name="Nellist C.F."/>
            <person name="Bates H."/>
            <person name="Vickerstaff R.J."/>
            <person name="Harrison R.J."/>
        </authorList>
    </citation>
    <scope>NUCLEOTIDE SEQUENCE</scope>
    <source>
        <strain evidence="2">4032</strain>
        <strain evidence="3">4040</strain>
        <strain evidence="4">P421</strain>
    </source>
</reference>